<accession>A0A381PIU5</accession>
<dbReference type="InterPro" id="IPR034964">
    <property type="entry name" value="LS"/>
</dbReference>
<gene>
    <name evidence="7" type="ORF">METZ01_LOCUS18951</name>
</gene>
<dbReference type="EC" id="2.5.1.78" evidence="3"/>
<dbReference type="Gene3D" id="3.40.50.960">
    <property type="entry name" value="Lumazine/riboflavin synthase"/>
    <property type="match status" value="1"/>
</dbReference>
<evidence type="ECO:0000313" key="7">
    <source>
        <dbReference type="EMBL" id="SUZ66097.1"/>
    </source>
</evidence>
<dbReference type="NCBIfam" id="TIGR00114">
    <property type="entry name" value="lumazine-synth"/>
    <property type="match status" value="1"/>
</dbReference>
<dbReference type="GO" id="GO:0005829">
    <property type="term" value="C:cytosol"/>
    <property type="evidence" value="ECO:0007669"/>
    <property type="project" value="TreeGrafter"/>
</dbReference>
<proteinExistence type="inferred from homology"/>
<feature type="non-terminal residue" evidence="7">
    <location>
        <position position="1"/>
    </location>
</feature>
<dbReference type="GO" id="GO:0009349">
    <property type="term" value="C:riboflavin synthase complex"/>
    <property type="evidence" value="ECO:0007669"/>
    <property type="project" value="InterPro"/>
</dbReference>
<sequence>VQIDIGSHLPDPDPAPGRRVGIIVARFNDDVTGEMLEACRSTLEEFGVGSDAVDVYWVPGAWELPQAARRIAALDRHDAFIALGCVIRGETPHFDYVAGEASSGLGAVAREIDTPLLFGVLTTDTPDQAWARASREAGNKGRELARSVLHMIGLYEGLENS</sequence>
<dbReference type="Pfam" id="PF00885">
    <property type="entry name" value="DMRL_synthase"/>
    <property type="match status" value="1"/>
</dbReference>
<evidence type="ECO:0000256" key="4">
    <source>
        <dbReference type="ARBA" id="ARBA00022619"/>
    </source>
</evidence>
<evidence type="ECO:0000256" key="3">
    <source>
        <dbReference type="ARBA" id="ARBA00012664"/>
    </source>
</evidence>
<comment type="similarity">
    <text evidence="2">Belongs to the DMRL synthase family.</text>
</comment>
<evidence type="ECO:0000256" key="1">
    <source>
        <dbReference type="ARBA" id="ARBA00004917"/>
    </source>
</evidence>
<dbReference type="InterPro" id="IPR036467">
    <property type="entry name" value="LS/RS_sf"/>
</dbReference>
<dbReference type="AlphaFoldDB" id="A0A381PIU5"/>
<keyword evidence="5" id="KW-0808">Transferase</keyword>
<dbReference type="InterPro" id="IPR002180">
    <property type="entry name" value="LS/RS"/>
</dbReference>
<name>A0A381PIU5_9ZZZZ</name>
<comment type="pathway">
    <text evidence="1">Cofactor biosynthesis; riboflavin biosynthesis; riboflavin from 2-hydroxy-3-oxobutyl phosphate and 5-amino-6-(D-ribitylamino)uracil: step 1/2.</text>
</comment>
<protein>
    <recommendedName>
        <fullName evidence="3">6,7-dimethyl-8-ribityllumazine synthase</fullName>
        <ecNumber evidence="3">2.5.1.78</ecNumber>
    </recommendedName>
</protein>
<reference evidence="7" key="1">
    <citation type="submission" date="2018-05" db="EMBL/GenBank/DDBJ databases">
        <authorList>
            <person name="Lanie J.A."/>
            <person name="Ng W.-L."/>
            <person name="Kazmierczak K.M."/>
            <person name="Andrzejewski T.M."/>
            <person name="Davidsen T.M."/>
            <person name="Wayne K.J."/>
            <person name="Tettelin H."/>
            <person name="Glass J.I."/>
            <person name="Rusch D."/>
            <person name="Podicherti R."/>
            <person name="Tsui H.-C.T."/>
            <person name="Winkler M.E."/>
        </authorList>
    </citation>
    <scope>NUCLEOTIDE SEQUENCE</scope>
</reference>
<organism evidence="7">
    <name type="scientific">marine metagenome</name>
    <dbReference type="NCBI Taxonomy" id="408172"/>
    <lineage>
        <taxon>unclassified sequences</taxon>
        <taxon>metagenomes</taxon>
        <taxon>ecological metagenomes</taxon>
    </lineage>
</organism>
<comment type="catalytic activity">
    <reaction evidence="6">
        <text>(2S)-2-hydroxy-3-oxobutyl phosphate + 5-amino-6-(D-ribitylamino)uracil = 6,7-dimethyl-8-(1-D-ribityl)lumazine + phosphate + 2 H2O + H(+)</text>
        <dbReference type="Rhea" id="RHEA:26152"/>
        <dbReference type="ChEBI" id="CHEBI:15377"/>
        <dbReference type="ChEBI" id="CHEBI:15378"/>
        <dbReference type="ChEBI" id="CHEBI:15934"/>
        <dbReference type="ChEBI" id="CHEBI:43474"/>
        <dbReference type="ChEBI" id="CHEBI:58201"/>
        <dbReference type="ChEBI" id="CHEBI:58830"/>
        <dbReference type="EC" id="2.5.1.78"/>
    </reaction>
</comment>
<dbReference type="EMBL" id="UINC01000975">
    <property type="protein sequence ID" value="SUZ66097.1"/>
    <property type="molecule type" value="Genomic_DNA"/>
</dbReference>
<keyword evidence="4" id="KW-0686">Riboflavin biosynthesis</keyword>
<dbReference type="SUPFAM" id="SSF52121">
    <property type="entry name" value="Lumazine synthase"/>
    <property type="match status" value="1"/>
</dbReference>
<dbReference type="CDD" id="cd09209">
    <property type="entry name" value="Lumazine_synthase-I"/>
    <property type="match status" value="1"/>
</dbReference>
<dbReference type="GO" id="GO:0000906">
    <property type="term" value="F:6,7-dimethyl-8-ribityllumazine synthase activity"/>
    <property type="evidence" value="ECO:0007669"/>
    <property type="project" value="UniProtKB-EC"/>
</dbReference>
<dbReference type="PANTHER" id="PTHR21058:SF0">
    <property type="entry name" value="6,7-DIMETHYL-8-RIBITYLLUMAZINE SYNTHASE"/>
    <property type="match status" value="1"/>
</dbReference>
<dbReference type="GO" id="GO:0009231">
    <property type="term" value="P:riboflavin biosynthetic process"/>
    <property type="evidence" value="ECO:0007669"/>
    <property type="project" value="UniProtKB-UniPathway"/>
</dbReference>
<evidence type="ECO:0000256" key="2">
    <source>
        <dbReference type="ARBA" id="ARBA00007424"/>
    </source>
</evidence>
<evidence type="ECO:0000256" key="6">
    <source>
        <dbReference type="ARBA" id="ARBA00048785"/>
    </source>
</evidence>
<evidence type="ECO:0000256" key="5">
    <source>
        <dbReference type="ARBA" id="ARBA00022679"/>
    </source>
</evidence>
<dbReference type="UniPathway" id="UPA00275">
    <property type="reaction ID" value="UER00404"/>
</dbReference>
<dbReference type="HAMAP" id="MF_00178">
    <property type="entry name" value="Lumazine_synth"/>
    <property type="match status" value="1"/>
</dbReference>
<dbReference type="PANTHER" id="PTHR21058">
    <property type="entry name" value="6,7-DIMETHYL-8-RIBITYLLUMAZINE SYNTHASE DMRL SYNTHASE LUMAZINE SYNTHASE"/>
    <property type="match status" value="1"/>
</dbReference>